<feature type="compositionally biased region" description="Low complexity" evidence="2">
    <location>
        <begin position="543"/>
        <end position="563"/>
    </location>
</feature>
<feature type="region of interest" description="Disordered" evidence="2">
    <location>
        <begin position="1956"/>
        <end position="2009"/>
    </location>
</feature>
<feature type="compositionally biased region" description="Low complexity" evidence="2">
    <location>
        <begin position="302"/>
        <end position="326"/>
    </location>
</feature>
<accession>A0AAV3ZEJ9</accession>
<feature type="region of interest" description="Disordered" evidence="2">
    <location>
        <begin position="1873"/>
        <end position="1896"/>
    </location>
</feature>
<feature type="region of interest" description="Disordered" evidence="2">
    <location>
        <begin position="298"/>
        <end position="337"/>
    </location>
</feature>
<feature type="coiled-coil region" evidence="1">
    <location>
        <begin position="2226"/>
        <end position="2253"/>
    </location>
</feature>
<feature type="compositionally biased region" description="Basic and acidic residues" evidence="2">
    <location>
        <begin position="1960"/>
        <end position="1976"/>
    </location>
</feature>
<dbReference type="EMBL" id="BLXT01002298">
    <property type="protein sequence ID" value="GFN92808.1"/>
    <property type="molecule type" value="Genomic_DNA"/>
</dbReference>
<feature type="region of interest" description="Disordered" evidence="2">
    <location>
        <begin position="3483"/>
        <end position="3530"/>
    </location>
</feature>
<feature type="compositionally biased region" description="Polar residues" evidence="2">
    <location>
        <begin position="1580"/>
        <end position="1590"/>
    </location>
</feature>
<feature type="region of interest" description="Disordered" evidence="2">
    <location>
        <begin position="3317"/>
        <end position="3339"/>
    </location>
</feature>
<dbReference type="Proteomes" id="UP000735302">
    <property type="component" value="Unassembled WGS sequence"/>
</dbReference>
<feature type="compositionally biased region" description="Basic and acidic residues" evidence="2">
    <location>
        <begin position="973"/>
        <end position="995"/>
    </location>
</feature>
<feature type="region of interest" description="Disordered" evidence="2">
    <location>
        <begin position="250"/>
        <end position="275"/>
    </location>
</feature>
<feature type="region of interest" description="Disordered" evidence="2">
    <location>
        <begin position="1359"/>
        <end position="1514"/>
    </location>
</feature>
<evidence type="ECO:0000256" key="1">
    <source>
        <dbReference type="SAM" id="Coils"/>
    </source>
</evidence>
<feature type="compositionally biased region" description="Polar residues" evidence="2">
    <location>
        <begin position="1822"/>
        <end position="1833"/>
    </location>
</feature>
<feature type="compositionally biased region" description="Basic and acidic residues" evidence="2">
    <location>
        <begin position="1741"/>
        <end position="1755"/>
    </location>
</feature>
<feature type="region of interest" description="Disordered" evidence="2">
    <location>
        <begin position="625"/>
        <end position="675"/>
    </location>
</feature>
<reference evidence="3 4" key="1">
    <citation type="journal article" date="2021" name="Elife">
        <title>Chloroplast acquisition without the gene transfer in kleptoplastic sea slugs, Plakobranchus ocellatus.</title>
        <authorList>
            <person name="Maeda T."/>
            <person name="Takahashi S."/>
            <person name="Yoshida T."/>
            <person name="Shimamura S."/>
            <person name="Takaki Y."/>
            <person name="Nagai Y."/>
            <person name="Toyoda A."/>
            <person name="Suzuki Y."/>
            <person name="Arimoto A."/>
            <person name="Ishii H."/>
            <person name="Satoh N."/>
            <person name="Nishiyama T."/>
            <person name="Hasebe M."/>
            <person name="Maruyama T."/>
            <person name="Minagawa J."/>
            <person name="Obokata J."/>
            <person name="Shigenobu S."/>
        </authorList>
    </citation>
    <scope>NUCLEOTIDE SEQUENCE [LARGE SCALE GENOMIC DNA]</scope>
</reference>
<comment type="caution">
    <text evidence="3">The sequence shown here is derived from an EMBL/GenBank/DDBJ whole genome shotgun (WGS) entry which is preliminary data.</text>
</comment>
<feature type="compositionally biased region" description="Basic residues" evidence="2">
    <location>
        <begin position="3516"/>
        <end position="3530"/>
    </location>
</feature>
<dbReference type="CDD" id="cd06503">
    <property type="entry name" value="ATP-synt_Fo_b"/>
    <property type="match status" value="1"/>
</dbReference>
<feature type="compositionally biased region" description="Low complexity" evidence="2">
    <location>
        <begin position="638"/>
        <end position="669"/>
    </location>
</feature>
<keyword evidence="1" id="KW-0175">Coiled coil</keyword>
<feature type="compositionally biased region" description="Basic and acidic residues" evidence="2">
    <location>
        <begin position="1767"/>
        <end position="1794"/>
    </location>
</feature>
<feature type="compositionally biased region" description="Polar residues" evidence="2">
    <location>
        <begin position="625"/>
        <end position="636"/>
    </location>
</feature>
<dbReference type="PANTHER" id="PTHR20916:SF26">
    <property type="entry name" value="CYSTEINE-RICH PROTEIN 2-BINDING PROTEIN"/>
    <property type="match status" value="1"/>
</dbReference>
<feature type="region of interest" description="Disordered" evidence="2">
    <location>
        <begin position="2113"/>
        <end position="2162"/>
    </location>
</feature>
<feature type="region of interest" description="Disordered" evidence="2">
    <location>
        <begin position="729"/>
        <end position="748"/>
    </location>
</feature>
<sequence>MHRARERSRGDRGKPESFAGDLSLKNGRGYDKDKAALGGISGRNSNNLYASPERTKYSCSHRDKSVGVSFATYTGWRSYLDGRNKGRKSNGNGKSSLSTRRSVRDSSVLKAGVAASAREASSERHNIGSVVRQCGLESKFPDTERCSGSLASCSKTQCVDQNESDVSLVSVRSYPNGIGGVSLSDTAHRTGTFSDYSLLRSPVDNSDCGCINAVVKSYLHGRLGYGRSGLSMTALGTFCEGGLLSLASSNNRSSSSSNSSHNHNYNKNNNTQEKNNDSIYVNSFVNMVYVKNCVNKNKISKNHNNNNNINNNNNNSNNNNNNSRSNTDACDKNHKNNNAYKNRKDCFGKKCIDAGKNMKRSKHNTITNIFIIDTPNKTRDAKNRDNSGFGVYPNTPFGSGSKDTHGHLSLTKPEKERALSDMKSQFLYGELSPYSQGNRNKMDGIRETPSALDIKYRNCTRNSGEYFGGKRMIVNEGEKYVATNQGGKNIMEHRKFDGSTLSSYDGIDTVFHDPARERIKGSFNNIISNNYGGGGRYAERDNNSGNNNNNSSIISSSDNNLSGAGNYAERDNNSGNNNNNSSINSTTSSSSSSIGTNCSAPNHPLPQHKQKANSIYSTETTPCVTASEQTQATDAQESSRAPSFSSSSLESMHCSPASSAMTTSSCSSPADGKGMSITEEEFDSYEETTSSCSRCKNSAYRNLTQITSEPERVPVVLTTHARPRAALEEGTTVWPRKQQKTRSPLEKHKAIQNQPVVLSVGLDDDQRANVTGIAHREAISNRKTAKIPAPTRRKMPVKCPAERPNTTFINNAPKPNATRDKGFISSCKHEALTLSTTVKKGIMSKKAPELKIKETPIGLDREREPTMPIKAANVITPIKAMGEVAEKRGPSTTTLMKALHASSSAKFVDQDNRGKIARLVNLTENRPHSTIPVRNVHDLSPDKTKRVLLTTKGKLLSGSCAEGTTPSSPPSQKRLDVSAKAKDPQPRRQQEETRKGLNGKTNSLQTGPPKVKPLEQHREINEHGLQKGRILDTKSKKPELGNLISSDSCAEKKAKSYTKQRDRRISFSSEEPSTKGSLGMKGEPKDIYLSLRCATLRMRSASPFSDKSSRTYEGSTENAAALGRTQSQESPTFHTYRQKKWITSPKETECCDSLKQALPPGGHAIQCTQSTSSLPRNSIAPVEKTGRWIMNNLSQLQAEKRRALETRKRLDMYGRHVFFLKAGRSRSFLRRTLPIQTLGKTGVSFGRICHQSGSPVASNLGQPDQALKRDASGNKRQKQLRPTEEPVNDGQNHQKPAKSQLPPCMTHADEKILAPAMEVVYSAPKTIQVFFKHPASARAPSSSTLVKKATLKCLHQTSLGRSSQRFSASGSREGFVPPAGSTVKEKQSVTAEASTESSYLKKRPNSCAEQTGCAEDSNKQPTLRPPRARSFSPRISSRREPEATKKPDAVVKDTDGSTCKNEEKKILDNIREKSTDVSSKEAHKPSIQHKPSRLPIPKKRQISKDIPVMPTNKNLVKASSSVEIRELKGTLNQKQQERLPQQQLQRDPQGEQENLETQEHQENVQSSQEKHQVQEPSAIPTATAQSKGNNSCPIFPTQSYAAAVLDSSWPPARGIIPSKCEENALLMGTQSRNACLTSRMKAFGRRDQSVNFRIRGFFKETHTSWDGRDVLPATRSIPDLADDGSMENTRRRCSDIRQYIQDKYACFRHVPFPPCPFAPKLDYKRKLREILSTYYQLDPPARRRQEIPTGEDQREAFLGTNRTITLPDRDSAPGEDTPKETPENQKSRDGKTITITTKERTKRNVVETLTASFTGSCSAKFNTSFRAGGTKQSFRWPRRAAKPLKSPPTLSLSAYDSLISELKSHYLLERLESQQGESEAVDKSNDSAGEWDDFPEDVKNRKPLAEWRDGSLGETVWQPPPVGGLMSKPCIAQPRVHHIAGSNIAPSIAYGENVTCHPSQQKDELDSDVSQDRRDSATGGNPDASEEHACNRQEENKHTKPSATQGVGKNTLERCHDFENSIGVLGTAEKQNICLNLEKENVVNTNVMEDIAARETEAYGKENDLLINQKERSMQEILKQLQENFVLHTPDSSRGMRQRADEKLMSNTTGYIPEIVPRKNASAAPGHSVTHGSKARSRESDEMKQGNMQAESSQLDGSCKNYADLPESLHEKDEDAKLSQPFNLDKQSLGPRDAQSALSVASVSVTSSASSGESLPDKPAVFQQNRLLLEAKLADLQRNIRINENKVQRSLNLLGVSHAADFPHRLPPSGNEENTGIDMSAALSKRWILCNESPDLSGTSQCKDAANLPKPLPRDIPTPSSVSTGNASLTEVSSKQDFTGTSFLNFSSQSMHDSSLVSDSTVFKEPITSSPVSSESNVCIAAQGEKASGPFNQILRSWEFMSNVNKESIARVADVPGATLGGLQTEALDLSTKSVGFTGHLSTEVLKGEESCSNINGVPLAARKESFPYCLMVQKSLGHHCNNEDLRASFPVYLIPFPSLQQSLKLPTDYRSQPYGVSQGSYTHRDLAESSFRLHEQESVYPLDLTTAKARALVKRESSVRICEASTQAEAAENVKLYPAEVSEVKRDSNKNLHEFLYKTNHNDDHNGQLHERSLLETLGRCSTHSGSSATSATGAPSVLEPSEHSFLIRSKVSGNLLPSWSAQFENLHLNRSVTLQFIIPATFCAWRMYEHWQEDNLRLWEAAMFNFQTRHCITCFFKQLSLCSYSPRSKSLKLNVKSNVNSSETDCNPFGVHIMQAATNKDTNVTDEIPLKPKVSLHETKRRPSKIKNDKSTEIIGPSERDKASKPKTEWKKRKTKTDACNHPQSLRLGRLRREFVLTASRAAEIYKTRNGDSSGPLHGIADQKEVSIVVSDDMPRVHEDEDRGTRILILDTWISRLRPGRLQQVSDRESRTSSEESDLACISICSTENHSSDGTESPASSWSVLDCGLDKEPSATSSCVSHLSVETKSSYHSCCSVCSSRRPNNCVWKDLLCTKDFEIPKRENLHDFAMSKDASTNSSVVRALNIPINACSRPRDTLSSDLFRQFPRLMRKLSSEETRAINELVNKRVRLDYANLLHDITWLELSRDKAEKKLREALESSRKEAERDKNLVREYKRGFGSVSQLLSNKEHRLEGKLEAAEKLMREAEVQLKEADEEKKALQEKCQEKDNMITKLREEMTSLREEAKQVADYKDLTLRNENMRKEILRLKFDLDVQKRENTRLLKDIDRLKSGLQIGVALMGAETDTEEKWAGRAYIAPAHFDDPSLRGMRRSRSSSLLRQRDATWVPRSQSNNNNEGKDLSRTTMILSARTPGQATLDTQGHQKNYSAPFSHNPRPVKTNYELDTNKLRDPLQLATQKQTVALLKKRQVTLDNPRPPLPLTQVGLPPRATPRQDLQPRCVPDCRARLDLEECRAHLARTCQQNAYLSYTLANLRDVAPRTKDIVTRKGTGQGEAPAINLNVQLRQVGLGDLYSYRQRVSMQPAKPPAYRTEPLDNQLDIRSGPEDFESYNTGRRTRKLSRPKQVYRK</sequence>
<feature type="region of interest" description="Disordered" evidence="2">
    <location>
        <begin position="1531"/>
        <end position="1590"/>
    </location>
</feature>
<feature type="compositionally biased region" description="Polar residues" evidence="2">
    <location>
        <begin position="2146"/>
        <end position="2156"/>
    </location>
</feature>
<feature type="compositionally biased region" description="Basic and acidic residues" evidence="2">
    <location>
        <begin position="1049"/>
        <end position="1065"/>
    </location>
</feature>
<keyword evidence="4" id="KW-1185">Reference proteome</keyword>
<feature type="compositionally biased region" description="Basic and acidic residues" evidence="2">
    <location>
        <begin position="1557"/>
        <end position="1573"/>
    </location>
</feature>
<feature type="compositionally biased region" description="Basic residues" evidence="2">
    <location>
        <begin position="1486"/>
        <end position="1501"/>
    </location>
</feature>
<feature type="region of interest" description="Disordered" evidence="2">
    <location>
        <begin position="1102"/>
        <end position="1134"/>
    </location>
</feature>
<feature type="compositionally biased region" description="Basic and acidic residues" evidence="2">
    <location>
        <begin position="1437"/>
        <end position="1484"/>
    </location>
</feature>
<feature type="compositionally biased region" description="Low complexity" evidence="2">
    <location>
        <begin position="573"/>
        <end position="597"/>
    </location>
</feature>
<feature type="region of interest" description="Disordered" evidence="2">
    <location>
        <begin position="1741"/>
        <end position="1794"/>
    </location>
</feature>
<name>A0AAV3ZEJ9_9GAST</name>
<feature type="compositionally biased region" description="Basic and acidic residues" evidence="2">
    <location>
        <begin position="1012"/>
        <end position="1039"/>
    </location>
</feature>
<feature type="region of interest" description="Disordered" evidence="2">
    <location>
        <begin position="3268"/>
        <end position="3304"/>
    </location>
</feature>
<evidence type="ECO:0000256" key="2">
    <source>
        <dbReference type="SAM" id="MobiDB-lite"/>
    </source>
</evidence>
<feature type="compositionally biased region" description="Low complexity" evidence="2">
    <location>
        <begin position="1538"/>
        <end position="1547"/>
    </location>
</feature>
<feature type="region of interest" description="Disordered" evidence="2">
    <location>
        <begin position="2778"/>
        <end position="2822"/>
    </location>
</feature>
<feature type="compositionally biased region" description="Low complexity" evidence="2">
    <location>
        <begin position="250"/>
        <end position="273"/>
    </location>
</feature>
<feature type="compositionally biased region" description="Basic and acidic residues" evidence="2">
    <location>
        <begin position="1985"/>
        <end position="1998"/>
    </location>
</feature>
<feature type="region of interest" description="Disordered" evidence="2">
    <location>
        <begin position="537"/>
        <end position="613"/>
    </location>
</feature>
<dbReference type="PANTHER" id="PTHR20916">
    <property type="entry name" value="CYSTEINE AND GLYCINE-RICH PROTEIN 2 BINDING PROTEIN"/>
    <property type="match status" value="1"/>
</dbReference>
<feature type="region of interest" description="Disordered" evidence="2">
    <location>
        <begin position="1"/>
        <end position="51"/>
    </location>
</feature>
<feature type="region of interest" description="Disordered" evidence="2">
    <location>
        <begin position="81"/>
        <end position="104"/>
    </location>
</feature>
<feature type="compositionally biased region" description="Basic and acidic residues" evidence="2">
    <location>
        <begin position="2788"/>
        <end position="2811"/>
    </location>
</feature>
<feature type="compositionally biased region" description="Polar residues" evidence="2">
    <location>
        <begin position="1388"/>
        <end position="1398"/>
    </location>
</feature>
<feature type="region of interest" description="Disordered" evidence="2">
    <location>
        <begin position="957"/>
        <end position="1082"/>
    </location>
</feature>
<feature type="compositionally biased region" description="Polar residues" evidence="2">
    <location>
        <begin position="3317"/>
        <end position="3333"/>
    </location>
</feature>
<evidence type="ECO:0000313" key="4">
    <source>
        <dbReference type="Proteomes" id="UP000735302"/>
    </source>
</evidence>
<feature type="region of interest" description="Disordered" evidence="2">
    <location>
        <begin position="1822"/>
        <end position="1847"/>
    </location>
</feature>
<feature type="region of interest" description="Disordered" evidence="2">
    <location>
        <begin position="1254"/>
        <end position="1303"/>
    </location>
</feature>
<evidence type="ECO:0000313" key="3">
    <source>
        <dbReference type="EMBL" id="GFN92808.1"/>
    </source>
</evidence>
<feature type="region of interest" description="Disordered" evidence="2">
    <location>
        <begin position="790"/>
        <end position="817"/>
    </location>
</feature>
<proteinExistence type="predicted"/>
<gene>
    <name evidence="3" type="ORF">PoB_001931400</name>
</gene>
<feature type="compositionally biased region" description="Polar residues" evidence="2">
    <location>
        <begin position="1066"/>
        <end position="1076"/>
    </location>
</feature>
<dbReference type="GO" id="GO:0004402">
    <property type="term" value="F:histone acetyltransferase activity"/>
    <property type="evidence" value="ECO:0007669"/>
    <property type="project" value="TreeGrafter"/>
</dbReference>
<feature type="coiled-coil region" evidence="1">
    <location>
        <begin position="3089"/>
        <end position="3221"/>
    </location>
</feature>
<protein>
    <submittedName>
        <fullName evidence="3">Uncharacterized protein</fullName>
    </submittedName>
</protein>
<feature type="region of interest" description="Disordered" evidence="2">
    <location>
        <begin position="3375"/>
        <end position="3396"/>
    </location>
</feature>
<organism evidence="3 4">
    <name type="scientific">Plakobranchus ocellatus</name>
    <dbReference type="NCBI Taxonomy" id="259542"/>
    <lineage>
        <taxon>Eukaryota</taxon>
        <taxon>Metazoa</taxon>
        <taxon>Spiralia</taxon>
        <taxon>Lophotrochozoa</taxon>
        <taxon>Mollusca</taxon>
        <taxon>Gastropoda</taxon>
        <taxon>Heterobranchia</taxon>
        <taxon>Euthyneura</taxon>
        <taxon>Panpulmonata</taxon>
        <taxon>Sacoglossa</taxon>
        <taxon>Placobranchoidea</taxon>
        <taxon>Plakobranchidae</taxon>
        <taxon>Plakobranchus</taxon>
    </lineage>
</organism>
<feature type="compositionally biased region" description="Polar residues" evidence="2">
    <location>
        <begin position="1359"/>
        <end position="1370"/>
    </location>
</feature>